<evidence type="ECO:0000313" key="2">
    <source>
        <dbReference type="EMBL" id="VFT86068.1"/>
    </source>
</evidence>
<name>A0A485KM54_9STRA</name>
<dbReference type="OrthoDB" id="58379at2759"/>
<sequence length="256" mass="27685">MGTQTTHTPPPPSFACLSLHCDNVLRLTDFPAAATSWIQQAATDAWPRGVTSITPTNDGTVRIQLNGSPWSAKRASDAVQSCRLMLAILRRLMQAGYLLVGTTDVDCAADSKDMLLFEAHGDVDVSPRLCSIAMSQHDILRVIDAPPALLDTLRTLLQDYVVPSSSSPTSPTAQGGVAQFKLGYSPWGIGAKSTGRFVVLKLLALLRAHGWHLYGSIRHCYEADKSGKDTWYLTYEANSHACIATNPTATTRQVAM</sequence>
<protein>
    <submittedName>
        <fullName evidence="2">Aste57867_9185 protein</fullName>
    </submittedName>
</protein>
<dbReference type="EMBL" id="VJMH01005130">
    <property type="protein sequence ID" value="KAF0700277.1"/>
    <property type="molecule type" value="Genomic_DNA"/>
</dbReference>
<dbReference type="PANTHER" id="PTHR38696">
    <property type="entry name" value="MEDIATOR OF RNA POLYMERASE II TRANSCRIPTION SUBUNIT 13"/>
    <property type="match status" value="1"/>
</dbReference>
<dbReference type="PANTHER" id="PTHR38696:SF1">
    <property type="entry name" value="MEDIATOR OF RNA POLYMERASE II TRANSCRIPTION SUBUNIT 13"/>
    <property type="match status" value="1"/>
</dbReference>
<accession>A0A485KM54</accession>
<dbReference type="EMBL" id="CAADRA010005151">
    <property type="protein sequence ID" value="VFT86068.1"/>
    <property type="molecule type" value="Genomic_DNA"/>
</dbReference>
<dbReference type="Proteomes" id="UP000332933">
    <property type="component" value="Unassembled WGS sequence"/>
</dbReference>
<reference evidence="1" key="2">
    <citation type="submission" date="2019-06" db="EMBL/GenBank/DDBJ databases">
        <title>Genomics analysis of Aphanomyces spp. identifies a new class of oomycete effector associated with host adaptation.</title>
        <authorList>
            <person name="Gaulin E."/>
        </authorList>
    </citation>
    <scope>NUCLEOTIDE SEQUENCE</scope>
    <source>
        <strain evidence="1">CBS 578.67</strain>
    </source>
</reference>
<proteinExistence type="predicted"/>
<gene>
    <name evidence="2" type="primary">Aste57867_9185</name>
    <name evidence="1" type="ORF">As57867_009149</name>
    <name evidence="2" type="ORF">ASTE57867_9185</name>
</gene>
<dbReference type="AlphaFoldDB" id="A0A485KM54"/>
<evidence type="ECO:0000313" key="3">
    <source>
        <dbReference type="Proteomes" id="UP000332933"/>
    </source>
</evidence>
<reference evidence="2 3" key="1">
    <citation type="submission" date="2019-03" db="EMBL/GenBank/DDBJ databases">
        <authorList>
            <person name="Gaulin E."/>
            <person name="Dumas B."/>
        </authorList>
    </citation>
    <scope>NUCLEOTIDE SEQUENCE [LARGE SCALE GENOMIC DNA]</scope>
    <source>
        <strain evidence="2">CBS 568.67</strain>
    </source>
</reference>
<keyword evidence="3" id="KW-1185">Reference proteome</keyword>
<organism evidence="2 3">
    <name type="scientific">Aphanomyces stellatus</name>
    <dbReference type="NCBI Taxonomy" id="120398"/>
    <lineage>
        <taxon>Eukaryota</taxon>
        <taxon>Sar</taxon>
        <taxon>Stramenopiles</taxon>
        <taxon>Oomycota</taxon>
        <taxon>Saprolegniomycetes</taxon>
        <taxon>Saprolegniales</taxon>
        <taxon>Verrucalvaceae</taxon>
        <taxon>Aphanomyces</taxon>
    </lineage>
</organism>
<evidence type="ECO:0000313" key="1">
    <source>
        <dbReference type="EMBL" id="KAF0700277.1"/>
    </source>
</evidence>